<reference evidence="2 3" key="1">
    <citation type="submission" date="2019-08" db="EMBL/GenBank/DDBJ databases">
        <title>Draft genome sequences of two oriental melons (Cucumis melo L. var makuwa).</title>
        <authorList>
            <person name="Kwon S.-Y."/>
        </authorList>
    </citation>
    <scope>NUCLEOTIDE SEQUENCE [LARGE SCALE GENOMIC DNA]</scope>
    <source>
        <strain evidence="3">cv. Chang Bougi</strain>
        <tissue evidence="2">Leaf</tissue>
    </source>
</reference>
<evidence type="ECO:0000313" key="2">
    <source>
        <dbReference type="EMBL" id="TYK28557.1"/>
    </source>
</evidence>
<name>A0A5D3DXG6_CUCMM</name>
<dbReference type="Pfam" id="PF14223">
    <property type="entry name" value="Retrotran_gag_2"/>
    <property type="match status" value="1"/>
</dbReference>
<dbReference type="AlphaFoldDB" id="A0A5D3DXG6"/>
<proteinExistence type="predicted"/>
<feature type="region of interest" description="Disordered" evidence="1">
    <location>
        <begin position="45"/>
        <end position="68"/>
    </location>
</feature>
<dbReference type="Proteomes" id="UP000321947">
    <property type="component" value="Unassembled WGS sequence"/>
</dbReference>
<organism evidence="2 3">
    <name type="scientific">Cucumis melo var. makuwa</name>
    <name type="common">Oriental melon</name>
    <dbReference type="NCBI Taxonomy" id="1194695"/>
    <lineage>
        <taxon>Eukaryota</taxon>
        <taxon>Viridiplantae</taxon>
        <taxon>Streptophyta</taxon>
        <taxon>Embryophyta</taxon>
        <taxon>Tracheophyta</taxon>
        <taxon>Spermatophyta</taxon>
        <taxon>Magnoliopsida</taxon>
        <taxon>eudicotyledons</taxon>
        <taxon>Gunneridae</taxon>
        <taxon>Pentapetalae</taxon>
        <taxon>rosids</taxon>
        <taxon>fabids</taxon>
        <taxon>Cucurbitales</taxon>
        <taxon>Cucurbitaceae</taxon>
        <taxon>Benincaseae</taxon>
        <taxon>Cucumis</taxon>
    </lineage>
</organism>
<dbReference type="PANTHER" id="PTHR47592:SF30">
    <property type="entry name" value="CCHC-TYPE DOMAIN-CONTAINING PROTEIN"/>
    <property type="match status" value="1"/>
</dbReference>
<dbReference type="EMBL" id="SSTD01002102">
    <property type="protein sequence ID" value="TYK28557.1"/>
    <property type="molecule type" value="Genomic_DNA"/>
</dbReference>
<feature type="region of interest" description="Disordered" evidence="1">
    <location>
        <begin position="190"/>
        <end position="212"/>
    </location>
</feature>
<feature type="compositionally biased region" description="Polar residues" evidence="1">
    <location>
        <begin position="55"/>
        <end position="67"/>
    </location>
</feature>
<gene>
    <name evidence="2" type="ORF">E5676_scaffold629G002040</name>
</gene>
<evidence type="ECO:0000313" key="3">
    <source>
        <dbReference type="Proteomes" id="UP000321947"/>
    </source>
</evidence>
<protein>
    <submittedName>
        <fullName evidence="2">Ty1-copia retrotransposon protein</fullName>
    </submittedName>
</protein>
<comment type="caution">
    <text evidence="2">The sequence shown here is derived from an EMBL/GenBank/DDBJ whole genome shotgun (WGS) entry which is preliminary data.</text>
</comment>
<accession>A0A5D3DXG6</accession>
<dbReference type="PANTHER" id="PTHR47592">
    <property type="entry name" value="PBF68 PROTEIN"/>
    <property type="match status" value="1"/>
</dbReference>
<feature type="compositionally biased region" description="Basic and acidic residues" evidence="1">
    <location>
        <begin position="190"/>
        <end position="207"/>
    </location>
</feature>
<sequence length="278" mass="31880">MSTRQYSEAVLTLGSNRHHDQSNLLSGQWFLEVDYVLTTNLSSDPPAITLAPSDPESSTRPSTTATDQVKKDLMIDLDKYAKDNKTSTLESRYGGDDAGWKKYVVGKWLQFQMTDDKPIVEQIHEYENLMANVLSEGMMMCEVLQANVLLEKFPPSWNDYRNHLKHKKKDLKLQELISHMRIKEANRLKDKTMQDKRHKGENSEKRQFKAPRGQIKKKKLVCYVCGKGHKSCQCNQRKGKPNQKPTPQANLAEQDDDVIAAVMEANLIENKTDWILNT</sequence>
<evidence type="ECO:0000256" key="1">
    <source>
        <dbReference type="SAM" id="MobiDB-lite"/>
    </source>
</evidence>